<keyword evidence="9" id="KW-1185">Reference proteome</keyword>
<evidence type="ECO:0000256" key="6">
    <source>
        <dbReference type="ARBA" id="ARBA00023136"/>
    </source>
</evidence>
<evidence type="ECO:0000256" key="5">
    <source>
        <dbReference type="ARBA" id="ARBA00022989"/>
    </source>
</evidence>
<evidence type="ECO:0000256" key="7">
    <source>
        <dbReference type="SAM" id="Phobius"/>
    </source>
</evidence>
<feature type="transmembrane region" description="Helical" evidence="7">
    <location>
        <begin position="362"/>
        <end position="383"/>
    </location>
</feature>
<dbReference type="InterPro" id="IPR001046">
    <property type="entry name" value="NRAMP_fam"/>
</dbReference>
<protein>
    <submittedName>
        <fullName evidence="8">Divalent metal cation transporter</fullName>
    </submittedName>
</protein>
<evidence type="ECO:0000256" key="3">
    <source>
        <dbReference type="ARBA" id="ARBA00022692"/>
    </source>
</evidence>
<feature type="transmembrane region" description="Helical" evidence="7">
    <location>
        <begin position="85"/>
        <end position="104"/>
    </location>
</feature>
<keyword evidence="4" id="KW-0769">Symport</keyword>
<sequence>MTAPREPRRPWYAVLGPGLVTGAADDDPSGVGTYSQVGAQFGYGLAWTLFFGFPLLASIQAVCAQIGAVTGKGIAQNLRQHYPPALLRAVVGLLLIANVINIGADLGAMAASLALLLPGPAMAYVAGFGLLSVALEIRLSYARYAGVLKWATLSLFAYVAVVFVADVPITEALRGTLVPAFHFGQAEAMALVAIFGTTISPYLFFWQAGQEVEEQHRRHVKPLMVSPRRTAGTELARIRTDTLVGMGFSHLVALFIVVATAATLHAHGITRIDSAAQAAGALRPIAGDLAFALFAVGIIGTGLLAVPVLAGSAAYAVSEAFGWVEGLDRRPREAKAFYAVIALATLGGIALNLLAIDPMQALYWSAVVNGLLAPPLMVVTMLIARNPRVMHRLTITPGLAFGGWLSTAVMGVVALVFLLS</sequence>
<feature type="transmembrane region" description="Helical" evidence="7">
    <location>
        <begin position="189"/>
        <end position="208"/>
    </location>
</feature>
<evidence type="ECO:0000256" key="2">
    <source>
        <dbReference type="ARBA" id="ARBA00022448"/>
    </source>
</evidence>
<evidence type="ECO:0000256" key="4">
    <source>
        <dbReference type="ARBA" id="ARBA00022847"/>
    </source>
</evidence>
<dbReference type="Pfam" id="PF01566">
    <property type="entry name" value="Nramp"/>
    <property type="match status" value="1"/>
</dbReference>
<dbReference type="EMBL" id="JACLAX010000006">
    <property type="protein sequence ID" value="MBC2669039.1"/>
    <property type="molecule type" value="Genomic_DNA"/>
</dbReference>
<feature type="transmembrane region" description="Helical" evidence="7">
    <location>
        <begin position="289"/>
        <end position="315"/>
    </location>
</feature>
<dbReference type="PANTHER" id="PTHR11706">
    <property type="entry name" value="SOLUTE CARRIER PROTEIN FAMILY 11 MEMBER"/>
    <property type="match status" value="1"/>
</dbReference>
<gene>
    <name evidence="8" type="ORF">H7F53_07785</name>
</gene>
<proteinExistence type="predicted"/>
<dbReference type="GO" id="GO:0034755">
    <property type="term" value="P:iron ion transmembrane transport"/>
    <property type="evidence" value="ECO:0007669"/>
    <property type="project" value="TreeGrafter"/>
</dbReference>
<feature type="transmembrane region" description="Helical" evidence="7">
    <location>
        <begin position="336"/>
        <end position="356"/>
    </location>
</feature>
<keyword evidence="2" id="KW-0813">Transport</keyword>
<keyword evidence="3 7" id="KW-0812">Transmembrane</keyword>
<evidence type="ECO:0000313" key="8">
    <source>
        <dbReference type="EMBL" id="MBC2669039.1"/>
    </source>
</evidence>
<organism evidence="8 9">
    <name type="scientific">Novosphingobium piscinae</name>
    <dbReference type="NCBI Taxonomy" id="1507448"/>
    <lineage>
        <taxon>Bacteria</taxon>
        <taxon>Pseudomonadati</taxon>
        <taxon>Pseudomonadota</taxon>
        <taxon>Alphaproteobacteria</taxon>
        <taxon>Sphingomonadales</taxon>
        <taxon>Sphingomonadaceae</taxon>
        <taxon>Novosphingobium</taxon>
    </lineage>
</organism>
<evidence type="ECO:0000256" key="1">
    <source>
        <dbReference type="ARBA" id="ARBA00004141"/>
    </source>
</evidence>
<reference evidence="8 9" key="1">
    <citation type="submission" date="2020-08" db="EMBL/GenBank/DDBJ databases">
        <title>The genome sequence of type strain Novosphingobium piscinae KCTC 42194.</title>
        <authorList>
            <person name="Liu Y."/>
        </authorList>
    </citation>
    <scope>NUCLEOTIDE SEQUENCE [LARGE SCALE GENOMIC DNA]</scope>
    <source>
        <strain evidence="8 9">KCTC 42194</strain>
    </source>
</reference>
<dbReference type="GO" id="GO:0015086">
    <property type="term" value="F:cadmium ion transmembrane transporter activity"/>
    <property type="evidence" value="ECO:0007669"/>
    <property type="project" value="TreeGrafter"/>
</dbReference>
<evidence type="ECO:0000313" key="9">
    <source>
        <dbReference type="Proteomes" id="UP000551327"/>
    </source>
</evidence>
<dbReference type="GO" id="GO:0005384">
    <property type="term" value="F:manganese ion transmembrane transporter activity"/>
    <property type="evidence" value="ECO:0007669"/>
    <property type="project" value="TreeGrafter"/>
</dbReference>
<dbReference type="RefSeq" id="WP_185678929.1">
    <property type="nucleotide sequence ID" value="NZ_JACLAX010000006.1"/>
</dbReference>
<feature type="transmembrane region" description="Helical" evidence="7">
    <location>
        <begin position="147"/>
        <end position="169"/>
    </location>
</feature>
<comment type="caution">
    <text evidence="8">The sequence shown here is derived from an EMBL/GenBank/DDBJ whole genome shotgun (WGS) entry which is preliminary data.</text>
</comment>
<feature type="transmembrane region" description="Helical" evidence="7">
    <location>
        <begin position="41"/>
        <end position="64"/>
    </location>
</feature>
<name>A0A7X1FY55_9SPHN</name>
<dbReference type="Proteomes" id="UP000551327">
    <property type="component" value="Unassembled WGS sequence"/>
</dbReference>
<accession>A0A7X1FY55</accession>
<dbReference type="GO" id="GO:0015293">
    <property type="term" value="F:symporter activity"/>
    <property type="evidence" value="ECO:0007669"/>
    <property type="project" value="UniProtKB-KW"/>
</dbReference>
<dbReference type="PANTHER" id="PTHR11706:SF33">
    <property type="entry name" value="NATURAL RESISTANCE-ASSOCIATED MACROPHAGE PROTEIN 2"/>
    <property type="match status" value="1"/>
</dbReference>
<keyword evidence="5 7" id="KW-1133">Transmembrane helix</keyword>
<dbReference type="GO" id="GO:0005886">
    <property type="term" value="C:plasma membrane"/>
    <property type="evidence" value="ECO:0007669"/>
    <property type="project" value="TreeGrafter"/>
</dbReference>
<keyword evidence="6 7" id="KW-0472">Membrane</keyword>
<feature type="transmembrane region" description="Helical" evidence="7">
    <location>
        <begin position="110"/>
        <end position="135"/>
    </location>
</feature>
<feature type="transmembrane region" description="Helical" evidence="7">
    <location>
        <begin position="247"/>
        <end position="269"/>
    </location>
</feature>
<comment type="subcellular location">
    <subcellularLocation>
        <location evidence="1">Membrane</location>
        <topology evidence="1">Multi-pass membrane protein</topology>
    </subcellularLocation>
</comment>
<dbReference type="AlphaFoldDB" id="A0A7X1FY55"/>
<feature type="transmembrane region" description="Helical" evidence="7">
    <location>
        <begin position="395"/>
        <end position="419"/>
    </location>
</feature>